<dbReference type="PROSITE" id="PS00141">
    <property type="entry name" value="ASP_PROTEASE"/>
    <property type="match status" value="1"/>
</dbReference>
<feature type="compositionally biased region" description="Polar residues" evidence="8">
    <location>
        <begin position="159"/>
        <end position="170"/>
    </location>
</feature>
<proteinExistence type="inferred from homology"/>
<dbReference type="InterPro" id="IPR001461">
    <property type="entry name" value="Aspartic_peptidase_A1"/>
</dbReference>
<feature type="region of interest" description="Disordered" evidence="8">
    <location>
        <begin position="33"/>
        <end position="52"/>
    </location>
</feature>
<feature type="chain" id="PRO_5042009852" evidence="9">
    <location>
        <begin position="19"/>
        <end position="413"/>
    </location>
</feature>
<evidence type="ECO:0000256" key="3">
    <source>
        <dbReference type="ARBA" id="ARBA00022750"/>
    </source>
</evidence>
<feature type="active site" evidence="5">
    <location>
        <position position="303"/>
    </location>
</feature>
<protein>
    <submittedName>
        <fullName evidence="11">Penicillopepsin</fullName>
    </submittedName>
</protein>
<accession>A0AAD6IQ85</accession>
<keyword evidence="4 7" id="KW-0378">Hydrolase</keyword>
<dbReference type="PANTHER" id="PTHR47966">
    <property type="entry name" value="BETA-SITE APP-CLEAVING ENZYME, ISOFORM A-RELATED"/>
    <property type="match status" value="1"/>
</dbReference>
<sequence>MVATQALLIAASALGAMAAPALPPMHVSPGIELPNGPGRFGQKKASGSSDLNVRAIPNPKFKPDGKRALQRVLAKYNLNTPDYLREIVRRDGGDGHGTVNAQPGDDDIEYLCEITIGDDKHQQKFNLDFDTGSADLWVFSDLLPKSQQSGHRTYKSDSRSSSATKMSGSSWRISYGDGSSASGDVYTDAVTIGGLTVQKQAIELAKKVSSSFVSDTLDGLVGLAFSSINQVSPRPQKTFLENVMSQLDEKVLTADLKHQETGTYEFGNIDKSKYTGEITYTDVDNSQGFWEFDAGNGATAIADTGTTLLLMSNSIVKKYYSKVKGAKLDNTQGGYTFPCNTKLNDLTVTVGDGQATIPGKYLNYAPVSEGSSTCFGGLQGYDGNMYIYGDIFLKAFYSIFDFGNTRFGWASKP</sequence>
<evidence type="ECO:0000256" key="9">
    <source>
        <dbReference type="SAM" id="SignalP"/>
    </source>
</evidence>
<dbReference type="InterPro" id="IPR033121">
    <property type="entry name" value="PEPTIDASE_A1"/>
</dbReference>
<keyword evidence="2 7" id="KW-0645">Protease</keyword>
<reference evidence="11" key="1">
    <citation type="submission" date="2023-01" db="EMBL/GenBank/DDBJ databases">
        <title>The chitinases involved in constricting ring structure development in the nematode-trapping fungus Drechslerella dactyloides.</title>
        <authorList>
            <person name="Wang R."/>
            <person name="Zhang L."/>
            <person name="Tang P."/>
            <person name="Li S."/>
            <person name="Liang L."/>
        </authorList>
    </citation>
    <scope>NUCLEOTIDE SEQUENCE</scope>
    <source>
        <strain evidence="11">YMF1.00031</strain>
    </source>
</reference>
<evidence type="ECO:0000256" key="5">
    <source>
        <dbReference type="PIRSR" id="PIRSR601461-1"/>
    </source>
</evidence>
<dbReference type="PRINTS" id="PR00792">
    <property type="entry name" value="PEPSIN"/>
</dbReference>
<keyword evidence="3 7" id="KW-0064">Aspartyl protease</keyword>
<name>A0AAD6IQ85_DREDA</name>
<dbReference type="PROSITE" id="PS51767">
    <property type="entry name" value="PEPTIDASE_A1"/>
    <property type="match status" value="1"/>
</dbReference>
<feature type="signal peptide" evidence="9">
    <location>
        <begin position="1"/>
        <end position="18"/>
    </location>
</feature>
<evidence type="ECO:0000256" key="7">
    <source>
        <dbReference type="RuleBase" id="RU000454"/>
    </source>
</evidence>
<evidence type="ECO:0000259" key="10">
    <source>
        <dbReference type="PROSITE" id="PS51767"/>
    </source>
</evidence>
<evidence type="ECO:0000256" key="4">
    <source>
        <dbReference type="ARBA" id="ARBA00022801"/>
    </source>
</evidence>
<dbReference type="SUPFAM" id="SSF50630">
    <property type="entry name" value="Acid proteases"/>
    <property type="match status" value="1"/>
</dbReference>
<evidence type="ECO:0000313" key="11">
    <source>
        <dbReference type="EMBL" id="KAJ6256488.1"/>
    </source>
</evidence>
<dbReference type="FunFam" id="2.40.70.10:FF:000026">
    <property type="entry name" value="Endothiapepsin"/>
    <property type="match status" value="1"/>
</dbReference>
<keyword evidence="9" id="KW-0732">Signal</keyword>
<dbReference type="Pfam" id="PF00026">
    <property type="entry name" value="Asp"/>
    <property type="match status" value="1"/>
</dbReference>
<keyword evidence="12" id="KW-1185">Reference proteome</keyword>
<dbReference type="GO" id="GO:0006508">
    <property type="term" value="P:proteolysis"/>
    <property type="evidence" value="ECO:0007669"/>
    <property type="project" value="UniProtKB-KW"/>
</dbReference>
<dbReference type="CDD" id="cd06097">
    <property type="entry name" value="Aspergillopepsin_like"/>
    <property type="match status" value="1"/>
</dbReference>
<dbReference type="InterPro" id="IPR021109">
    <property type="entry name" value="Peptidase_aspartic_dom_sf"/>
</dbReference>
<comment type="similarity">
    <text evidence="1 7">Belongs to the peptidase A1 family.</text>
</comment>
<evidence type="ECO:0000256" key="8">
    <source>
        <dbReference type="SAM" id="MobiDB-lite"/>
    </source>
</evidence>
<dbReference type="Gene3D" id="2.40.70.10">
    <property type="entry name" value="Acid Proteases"/>
    <property type="match status" value="2"/>
</dbReference>
<feature type="disulfide bond" evidence="6">
    <location>
        <begin position="339"/>
        <end position="374"/>
    </location>
</feature>
<dbReference type="InterPro" id="IPR001969">
    <property type="entry name" value="Aspartic_peptidase_AS"/>
</dbReference>
<evidence type="ECO:0000313" key="12">
    <source>
        <dbReference type="Proteomes" id="UP001221413"/>
    </source>
</evidence>
<dbReference type="AlphaFoldDB" id="A0AAD6IQ85"/>
<comment type="caution">
    <text evidence="11">The sequence shown here is derived from an EMBL/GenBank/DDBJ whole genome shotgun (WGS) entry which is preliminary data.</text>
</comment>
<dbReference type="Proteomes" id="UP001221413">
    <property type="component" value="Unassembled WGS sequence"/>
</dbReference>
<dbReference type="InterPro" id="IPR034163">
    <property type="entry name" value="Aspergillopepsin-like_cat_dom"/>
</dbReference>
<organism evidence="11 12">
    <name type="scientific">Drechslerella dactyloides</name>
    <name type="common">Nematode-trapping fungus</name>
    <name type="synonym">Arthrobotrys dactyloides</name>
    <dbReference type="NCBI Taxonomy" id="74499"/>
    <lineage>
        <taxon>Eukaryota</taxon>
        <taxon>Fungi</taxon>
        <taxon>Dikarya</taxon>
        <taxon>Ascomycota</taxon>
        <taxon>Pezizomycotina</taxon>
        <taxon>Orbiliomycetes</taxon>
        <taxon>Orbiliales</taxon>
        <taxon>Orbiliaceae</taxon>
        <taxon>Drechslerella</taxon>
    </lineage>
</organism>
<dbReference type="EMBL" id="JAQGDS010000012">
    <property type="protein sequence ID" value="KAJ6256488.1"/>
    <property type="molecule type" value="Genomic_DNA"/>
</dbReference>
<feature type="active site" evidence="5">
    <location>
        <position position="130"/>
    </location>
</feature>
<dbReference type="GO" id="GO:0004190">
    <property type="term" value="F:aspartic-type endopeptidase activity"/>
    <property type="evidence" value="ECO:0007669"/>
    <property type="project" value="UniProtKB-KW"/>
</dbReference>
<feature type="region of interest" description="Disordered" evidence="8">
    <location>
        <begin position="147"/>
        <end position="170"/>
    </location>
</feature>
<feature type="domain" description="Peptidase A1" evidence="10">
    <location>
        <begin position="110"/>
        <end position="410"/>
    </location>
</feature>
<dbReference type="PANTHER" id="PTHR47966:SF1">
    <property type="entry name" value="ASPARTYL PROTEINASE"/>
    <property type="match status" value="1"/>
</dbReference>
<evidence type="ECO:0000256" key="6">
    <source>
        <dbReference type="PIRSR" id="PIRSR601461-2"/>
    </source>
</evidence>
<evidence type="ECO:0000256" key="2">
    <source>
        <dbReference type="ARBA" id="ARBA00022670"/>
    </source>
</evidence>
<keyword evidence="6" id="KW-1015">Disulfide bond</keyword>
<gene>
    <name evidence="11" type="ORF">Dda_8350</name>
</gene>
<evidence type="ECO:0000256" key="1">
    <source>
        <dbReference type="ARBA" id="ARBA00007447"/>
    </source>
</evidence>